<dbReference type="RefSeq" id="WP_187658495.1">
    <property type="nucleotide sequence ID" value="NZ_JACSOD020000420.1"/>
</dbReference>
<comment type="caution">
    <text evidence="1">The sequence shown here is derived from an EMBL/GenBank/DDBJ whole genome shotgun (WGS) entry which is preliminary data.</text>
</comment>
<proteinExistence type="predicted"/>
<accession>A0ABS2CUU3</accession>
<name>A0ABS2CUU3_9FLAO</name>
<protein>
    <submittedName>
        <fullName evidence="1">Uncharacterized protein</fullName>
    </submittedName>
</protein>
<evidence type="ECO:0000313" key="1">
    <source>
        <dbReference type="EMBL" id="MBM6498344.1"/>
    </source>
</evidence>
<sequence>MNKLLEEYVLFPDLSNKDSLDYTRFKENIQPLITIAHNNGFGYLTL</sequence>
<dbReference type="Proteomes" id="UP000759529">
    <property type="component" value="Unassembled WGS sequence"/>
</dbReference>
<reference evidence="1 2" key="1">
    <citation type="submission" date="2021-02" db="EMBL/GenBank/DDBJ databases">
        <authorList>
            <person name="Jung H.S."/>
            <person name="Chun B.H."/>
            <person name="Jeon C.O."/>
        </authorList>
    </citation>
    <scope>NUCLEOTIDE SEQUENCE [LARGE SCALE GENOMIC DNA]</scope>
    <source>
        <strain evidence="1 2">LMG 25203</strain>
    </source>
</reference>
<evidence type="ECO:0000313" key="2">
    <source>
        <dbReference type="Proteomes" id="UP000759529"/>
    </source>
</evidence>
<organism evidence="1 2">
    <name type="scientific">Flavobacterium macrobrachii</name>
    <dbReference type="NCBI Taxonomy" id="591204"/>
    <lineage>
        <taxon>Bacteria</taxon>
        <taxon>Pseudomonadati</taxon>
        <taxon>Bacteroidota</taxon>
        <taxon>Flavobacteriia</taxon>
        <taxon>Flavobacteriales</taxon>
        <taxon>Flavobacteriaceae</taxon>
        <taxon>Flavobacterium</taxon>
    </lineage>
</organism>
<keyword evidence="2" id="KW-1185">Reference proteome</keyword>
<gene>
    <name evidence="1" type="ORF">H9X54_003390</name>
</gene>
<dbReference type="EMBL" id="JACSOD020000420">
    <property type="protein sequence ID" value="MBM6498344.1"/>
    <property type="molecule type" value="Genomic_DNA"/>
</dbReference>